<dbReference type="GO" id="GO:0007017">
    <property type="term" value="P:microtubule-based process"/>
    <property type="evidence" value="ECO:0007669"/>
    <property type="project" value="InterPro"/>
</dbReference>
<feature type="transmembrane region" description="Helical" evidence="7">
    <location>
        <begin position="6"/>
        <end position="25"/>
    </location>
</feature>
<comment type="caution">
    <text evidence="8">The sequence shown here is derived from an EMBL/GenBank/DDBJ whole genome shotgun (WGS) entry which is preliminary data.</text>
</comment>
<dbReference type="GO" id="GO:0005200">
    <property type="term" value="F:structural constituent of cytoskeleton"/>
    <property type="evidence" value="ECO:0007669"/>
    <property type="project" value="InterPro"/>
</dbReference>
<keyword evidence="7" id="KW-1133">Transmembrane helix</keyword>
<keyword evidence="3" id="KW-0547">Nucleotide-binding</keyword>
<organism evidence="8 9">
    <name type="scientific">Ladona fulva</name>
    <name type="common">Scarce chaser dragonfly</name>
    <name type="synonym">Libellula fulva</name>
    <dbReference type="NCBI Taxonomy" id="123851"/>
    <lineage>
        <taxon>Eukaryota</taxon>
        <taxon>Metazoa</taxon>
        <taxon>Ecdysozoa</taxon>
        <taxon>Arthropoda</taxon>
        <taxon>Hexapoda</taxon>
        <taxon>Insecta</taxon>
        <taxon>Pterygota</taxon>
        <taxon>Palaeoptera</taxon>
        <taxon>Odonata</taxon>
        <taxon>Epiprocta</taxon>
        <taxon>Anisoptera</taxon>
        <taxon>Libelluloidea</taxon>
        <taxon>Libellulidae</taxon>
        <taxon>Ladona</taxon>
    </lineage>
</organism>
<gene>
    <name evidence="8" type="ORF">J437_LFUL014799</name>
</gene>
<evidence type="ECO:0000313" key="9">
    <source>
        <dbReference type="Proteomes" id="UP000792457"/>
    </source>
</evidence>
<dbReference type="GO" id="GO:0005874">
    <property type="term" value="C:microtubule"/>
    <property type="evidence" value="ECO:0007669"/>
    <property type="project" value="UniProtKB-KW"/>
</dbReference>
<comment type="catalytic activity">
    <reaction evidence="6">
        <text>GTP + H2O = GDP + phosphate + H(+)</text>
        <dbReference type="Rhea" id="RHEA:19669"/>
        <dbReference type="ChEBI" id="CHEBI:15377"/>
        <dbReference type="ChEBI" id="CHEBI:15378"/>
        <dbReference type="ChEBI" id="CHEBI:37565"/>
        <dbReference type="ChEBI" id="CHEBI:43474"/>
        <dbReference type="ChEBI" id="CHEBI:58189"/>
    </reaction>
    <physiologicalReaction direction="left-to-right" evidence="6">
        <dbReference type="Rhea" id="RHEA:19670"/>
    </physiologicalReaction>
</comment>
<keyword evidence="2" id="KW-0493">Microtubule</keyword>
<evidence type="ECO:0000256" key="5">
    <source>
        <dbReference type="ARBA" id="ARBA00023134"/>
    </source>
</evidence>
<dbReference type="AlphaFoldDB" id="A0A8K0KFQ9"/>
<reference evidence="8" key="1">
    <citation type="submission" date="2013-04" db="EMBL/GenBank/DDBJ databases">
        <authorList>
            <person name="Qu J."/>
            <person name="Murali S.C."/>
            <person name="Bandaranaike D."/>
            <person name="Bellair M."/>
            <person name="Blankenburg K."/>
            <person name="Chao H."/>
            <person name="Dinh H."/>
            <person name="Doddapaneni H."/>
            <person name="Downs B."/>
            <person name="Dugan-Rocha S."/>
            <person name="Elkadiri S."/>
            <person name="Gnanaolivu R.D."/>
            <person name="Hernandez B."/>
            <person name="Javaid M."/>
            <person name="Jayaseelan J.C."/>
            <person name="Lee S."/>
            <person name="Li M."/>
            <person name="Ming W."/>
            <person name="Munidasa M."/>
            <person name="Muniz J."/>
            <person name="Nguyen L."/>
            <person name="Ongeri F."/>
            <person name="Osuji N."/>
            <person name="Pu L.-L."/>
            <person name="Puazo M."/>
            <person name="Qu C."/>
            <person name="Quiroz J."/>
            <person name="Raj R."/>
            <person name="Weissenberger G."/>
            <person name="Xin Y."/>
            <person name="Zou X."/>
            <person name="Han Y."/>
            <person name="Richards S."/>
            <person name="Worley K."/>
            <person name="Muzny D."/>
            <person name="Gibbs R."/>
        </authorList>
    </citation>
    <scope>NUCLEOTIDE SEQUENCE</scope>
    <source>
        <strain evidence="8">Sampled in the wild</strain>
    </source>
</reference>
<protein>
    <submittedName>
        <fullName evidence="8">Uncharacterized protein</fullName>
    </submittedName>
</protein>
<evidence type="ECO:0000256" key="3">
    <source>
        <dbReference type="ARBA" id="ARBA00022741"/>
    </source>
</evidence>
<dbReference type="SUPFAM" id="SSF52490">
    <property type="entry name" value="Tubulin nucleotide-binding domain-like"/>
    <property type="match status" value="1"/>
</dbReference>
<dbReference type="Gene3D" id="3.40.50.1440">
    <property type="entry name" value="Tubulin/FtsZ, GTPase domain"/>
    <property type="match status" value="1"/>
</dbReference>
<evidence type="ECO:0000313" key="8">
    <source>
        <dbReference type="EMBL" id="KAG8234346.1"/>
    </source>
</evidence>
<keyword evidence="9" id="KW-1185">Reference proteome</keyword>
<keyword evidence="4" id="KW-0378">Hydrolase</keyword>
<keyword evidence="7" id="KW-0812">Transmembrane</keyword>
<proteinExistence type="inferred from homology"/>
<keyword evidence="5" id="KW-0342">GTP-binding</keyword>
<evidence type="ECO:0000256" key="7">
    <source>
        <dbReference type="SAM" id="Phobius"/>
    </source>
</evidence>
<name>A0A8K0KFQ9_LADFU</name>
<evidence type="ECO:0000256" key="1">
    <source>
        <dbReference type="ARBA" id="ARBA00009636"/>
    </source>
</evidence>
<dbReference type="Proteomes" id="UP000792457">
    <property type="component" value="Unassembled WGS sequence"/>
</dbReference>
<evidence type="ECO:0000256" key="2">
    <source>
        <dbReference type="ARBA" id="ARBA00022701"/>
    </source>
</evidence>
<dbReference type="InterPro" id="IPR036525">
    <property type="entry name" value="Tubulin/FtsZ_GTPase_sf"/>
</dbReference>
<dbReference type="PRINTS" id="PR01162">
    <property type="entry name" value="ALPHATUBULIN"/>
</dbReference>
<comment type="similarity">
    <text evidence="1">Belongs to the tubulin family.</text>
</comment>
<reference evidence="8" key="2">
    <citation type="submission" date="2017-10" db="EMBL/GenBank/DDBJ databases">
        <title>Ladona fulva Genome sequencing and assembly.</title>
        <authorList>
            <person name="Murali S."/>
            <person name="Richards S."/>
            <person name="Bandaranaike D."/>
            <person name="Bellair M."/>
            <person name="Blankenburg K."/>
            <person name="Chao H."/>
            <person name="Dinh H."/>
            <person name="Doddapaneni H."/>
            <person name="Dugan-Rocha S."/>
            <person name="Elkadiri S."/>
            <person name="Gnanaolivu R."/>
            <person name="Hernandez B."/>
            <person name="Skinner E."/>
            <person name="Javaid M."/>
            <person name="Lee S."/>
            <person name="Li M."/>
            <person name="Ming W."/>
            <person name="Munidasa M."/>
            <person name="Muniz J."/>
            <person name="Nguyen L."/>
            <person name="Hughes D."/>
            <person name="Osuji N."/>
            <person name="Pu L.-L."/>
            <person name="Puazo M."/>
            <person name="Qu C."/>
            <person name="Quiroz J."/>
            <person name="Raj R."/>
            <person name="Weissenberger G."/>
            <person name="Xin Y."/>
            <person name="Zou X."/>
            <person name="Han Y."/>
            <person name="Worley K."/>
            <person name="Muzny D."/>
            <person name="Gibbs R."/>
        </authorList>
    </citation>
    <scope>NUCLEOTIDE SEQUENCE</scope>
    <source>
        <strain evidence="8">Sampled in the wild</strain>
    </source>
</reference>
<keyword evidence="7" id="KW-0472">Membrane</keyword>
<dbReference type="GO" id="GO:0016787">
    <property type="term" value="F:hydrolase activity"/>
    <property type="evidence" value="ECO:0007669"/>
    <property type="project" value="UniProtKB-KW"/>
</dbReference>
<dbReference type="InterPro" id="IPR000217">
    <property type="entry name" value="Tubulin"/>
</dbReference>
<dbReference type="InterPro" id="IPR002452">
    <property type="entry name" value="Alpha_tubulin"/>
</dbReference>
<dbReference type="EMBL" id="KZ308799">
    <property type="protein sequence ID" value="KAG8234346.1"/>
    <property type="molecule type" value="Genomic_DNA"/>
</dbReference>
<dbReference type="PANTHER" id="PTHR11588">
    <property type="entry name" value="TUBULIN"/>
    <property type="match status" value="1"/>
</dbReference>
<accession>A0A8K0KFQ9</accession>
<evidence type="ECO:0000256" key="6">
    <source>
        <dbReference type="ARBA" id="ARBA00049117"/>
    </source>
</evidence>
<sequence length="125" mass="14196">MAAYVTGFQGFLIFHSFGGIAFSFFKVSLEMKTDFVLNHIFKLVDYCTGFQGFLSSISCGGIPISGFRSLLMERLAIDCRNQSKLDFTIYRGPRVDYGRSKVRNLSSKTMLIDITPLERKLWISL</sequence>
<dbReference type="GO" id="GO:0005525">
    <property type="term" value="F:GTP binding"/>
    <property type="evidence" value="ECO:0007669"/>
    <property type="project" value="UniProtKB-KW"/>
</dbReference>
<evidence type="ECO:0000256" key="4">
    <source>
        <dbReference type="ARBA" id="ARBA00022801"/>
    </source>
</evidence>